<dbReference type="OrthoDB" id="10013016at2"/>
<evidence type="ECO:0000313" key="3">
    <source>
        <dbReference type="Proteomes" id="UP000243745"/>
    </source>
</evidence>
<reference evidence="2 3" key="1">
    <citation type="submission" date="2016-10" db="EMBL/GenBank/DDBJ databases">
        <authorList>
            <person name="Varghese N."/>
            <person name="Submissions S."/>
        </authorList>
    </citation>
    <scope>NUCLEOTIDE SEQUENCE [LARGE SCALE GENOMIC DNA]</scope>
    <source>
        <strain evidence="2 3">DSM 1361</strain>
    </source>
</reference>
<dbReference type="Proteomes" id="UP000243745">
    <property type="component" value="Unassembled WGS sequence"/>
</dbReference>
<keyword evidence="3" id="KW-1185">Reference proteome</keyword>
<organism evidence="2 3">
    <name type="scientific">Ruminobacter amylophilus</name>
    <dbReference type="NCBI Taxonomy" id="867"/>
    <lineage>
        <taxon>Bacteria</taxon>
        <taxon>Pseudomonadati</taxon>
        <taxon>Pseudomonadota</taxon>
        <taxon>Gammaproteobacteria</taxon>
        <taxon>Aeromonadales</taxon>
        <taxon>Succinivibrionaceae</taxon>
        <taxon>Ruminobacter</taxon>
    </lineage>
</organism>
<dbReference type="EMBL" id="FOXF01000013">
    <property type="protein sequence ID" value="SFP29330.1"/>
    <property type="molecule type" value="Genomic_DNA"/>
</dbReference>
<protein>
    <submittedName>
        <fullName evidence="2">Uncharacterized protein</fullName>
    </submittedName>
</protein>
<feature type="chain" id="PRO_5024903317" evidence="1">
    <location>
        <begin position="21"/>
        <end position="162"/>
    </location>
</feature>
<name>A0A662ZHI3_9GAMM</name>
<evidence type="ECO:0000256" key="1">
    <source>
        <dbReference type="SAM" id="SignalP"/>
    </source>
</evidence>
<dbReference type="AlphaFoldDB" id="A0A662ZHI3"/>
<feature type="signal peptide" evidence="1">
    <location>
        <begin position="1"/>
        <end position="20"/>
    </location>
</feature>
<gene>
    <name evidence="2" type="ORF">SAMN02910344_00995</name>
</gene>
<dbReference type="RefSeq" id="WP_093141494.1">
    <property type="nucleotide sequence ID" value="NZ_FOXF01000013.1"/>
</dbReference>
<sequence length="162" mass="18465">MIKNLLFTLFMCGMTSTAMAVDLTATKDLEDVSEALMYMPLIERMDDIRAEIFLSNTPDALAKNSNDMMKLKKVSLDEDKLEVVYDFEVIIPKEMKTESIISDYAQDIKKITTEEDCSSMNFYHADVANHYIIKTADTGNVIADYVTSYGFCRNKVRIPYAH</sequence>
<keyword evidence="1" id="KW-0732">Signal</keyword>
<proteinExistence type="predicted"/>
<accession>A0A662ZHI3</accession>
<evidence type="ECO:0000313" key="2">
    <source>
        <dbReference type="EMBL" id="SFP29330.1"/>
    </source>
</evidence>